<dbReference type="GO" id="GO:0005743">
    <property type="term" value="C:mitochondrial inner membrane"/>
    <property type="evidence" value="ECO:0007669"/>
    <property type="project" value="UniProtKB-SubCell"/>
</dbReference>
<comment type="caution">
    <text evidence="12">The sequence shown here is derived from an EMBL/GenBank/DDBJ whole genome shotgun (WGS) entry which is preliminary data.</text>
</comment>
<dbReference type="CDD" id="cd18103">
    <property type="entry name" value="SpoU-like_RlmB"/>
    <property type="match status" value="1"/>
</dbReference>
<evidence type="ECO:0000256" key="1">
    <source>
        <dbReference type="ARBA" id="ARBA00004007"/>
    </source>
</evidence>
<dbReference type="AlphaFoldDB" id="A0A8X6YZ99"/>
<dbReference type="Proteomes" id="UP000886998">
    <property type="component" value="Unassembled WGS sequence"/>
</dbReference>
<dbReference type="GO" id="GO:0003723">
    <property type="term" value="F:RNA binding"/>
    <property type="evidence" value="ECO:0007669"/>
    <property type="project" value="InterPro"/>
</dbReference>
<dbReference type="InterPro" id="IPR029028">
    <property type="entry name" value="Alpha/beta_knot_MTases"/>
</dbReference>
<comment type="subcellular location">
    <subcellularLocation>
        <location evidence="2">Mitochondrion inner membrane</location>
        <topology evidence="2">Single-pass membrane protein</topology>
        <orientation evidence="2">Intermembrane side</orientation>
    </subcellularLocation>
</comment>
<evidence type="ECO:0000256" key="9">
    <source>
        <dbReference type="ARBA" id="ARBA00068998"/>
    </source>
</evidence>
<dbReference type="GO" id="GO:0008173">
    <property type="term" value="F:RNA methyltransferase activity"/>
    <property type="evidence" value="ECO:0007669"/>
    <property type="project" value="InterPro"/>
</dbReference>
<dbReference type="InterPro" id="IPR023471">
    <property type="entry name" value="CtaG/Cox11_dom_sf"/>
</dbReference>
<keyword evidence="5 10" id="KW-0812">Transmembrane</keyword>
<dbReference type="SUPFAM" id="SSF55315">
    <property type="entry name" value="L30e-like"/>
    <property type="match status" value="1"/>
</dbReference>
<dbReference type="InterPro" id="IPR029026">
    <property type="entry name" value="tRNA_m1G_MTases_N"/>
</dbReference>
<dbReference type="GO" id="GO:0005507">
    <property type="term" value="F:copper ion binding"/>
    <property type="evidence" value="ECO:0007669"/>
    <property type="project" value="InterPro"/>
</dbReference>
<dbReference type="Gene3D" id="3.40.1280.10">
    <property type="match status" value="1"/>
</dbReference>
<sequence>MKSSKTNENFWLYGKHTCMSALKNKNRRCIELLVTENFYREHEKEIRQCVNSKGIKVRLVENKILNDVLSKGANHQGIALNVAPILYNLSIEEVAESSNDSSTIVILDQVTDTHNIGSILRTSACFNVNALVLPHNHSPGENASIAKAASGALDIVPLIYVTNIVKTMQYLKKVGYWCYGFDCNAKENIDEIKSFEKKRVIIFGSEEKGMRRKGSKNSIVFFLVSLVVSMICLTYASVPLYSIFCKATGYGGTTRKVTNATISATDQKIRVHFNADIMSDLPWEFKSETNYVDVNIGEQSLAFYYAKNLSYQPSFGMAVYNVTPFKAGKYFNKVACFCFEEQMLLPKQKAAMPVSFYIDPEIMLDSNTKDLSEITLSYTFFKLK</sequence>
<gene>
    <name evidence="12" type="primary">ctaG</name>
    <name evidence="12" type="ORF">TNIN_56191</name>
</gene>
<name>A0A8X6YZ99_9ARAC</name>
<dbReference type="SUPFAM" id="SSF110111">
    <property type="entry name" value="Ctag/Cox11"/>
    <property type="match status" value="1"/>
</dbReference>
<evidence type="ECO:0000259" key="11">
    <source>
        <dbReference type="SMART" id="SM00967"/>
    </source>
</evidence>
<dbReference type="Pfam" id="PF04442">
    <property type="entry name" value="CtaG_Cox11"/>
    <property type="match status" value="1"/>
</dbReference>
<dbReference type="SUPFAM" id="SSF75217">
    <property type="entry name" value="alpha/beta knot"/>
    <property type="match status" value="1"/>
</dbReference>
<reference evidence="12" key="1">
    <citation type="submission" date="2020-08" db="EMBL/GenBank/DDBJ databases">
        <title>Multicomponent nature underlies the extraordinary mechanical properties of spider dragline silk.</title>
        <authorList>
            <person name="Kono N."/>
            <person name="Nakamura H."/>
            <person name="Mori M."/>
            <person name="Yoshida Y."/>
            <person name="Ohtoshi R."/>
            <person name="Malay A.D."/>
            <person name="Moran D.A.P."/>
            <person name="Tomita M."/>
            <person name="Numata K."/>
            <person name="Arakawa K."/>
        </authorList>
    </citation>
    <scope>NUCLEOTIDE SEQUENCE</scope>
</reference>
<evidence type="ECO:0000313" key="12">
    <source>
        <dbReference type="EMBL" id="GFY79967.1"/>
    </source>
</evidence>
<dbReference type="SMART" id="SM00967">
    <property type="entry name" value="SpoU_sub_bind"/>
    <property type="match status" value="1"/>
</dbReference>
<dbReference type="FunFam" id="2.60.370.10:FF:000001">
    <property type="entry name" value="COX11 cytochrome c oxidase assembly homolog"/>
    <property type="match status" value="1"/>
</dbReference>
<dbReference type="InterPro" id="IPR029064">
    <property type="entry name" value="Ribosomal_eL30-like_sf"/>
</dbReference>
<dbReference type="GO" id="GO:0032259">
    <property type="term" value="P:methylation"/>
    <property type="evidence" value="ECO:0007669"/>
    <property type="project" value="UniProtKB-KW"/>
</dbReference>
<comment type="function">
    <text evidence="1">Exerts its effect at some terminal stage of cytochrome c oxidase synthesis, probably by being involved in the insertion of the copper B into subunit I.</text>
</comment>
<evidence type="ECO:0000256" key="5">
    <source>
        <dbReference type="ARBA" id="ARBA00022692"/>
    </source>
</evidence>
<evidence type="ECO:0000256" key="8">
    <source>
        <dbReference type="ARBA" id="ARBA00063165"/>
    </source>
</evidence>
<keyword evidence="6 10" id="KW-1133">Transmembrane helix</keyword>
<keyword evidence="13" id="KW-1185">Reference proteome</keyword>
<evidence type="ECO:0000256" key="10">
    <source>
        <dbReference type="SAM" id="Phobius"/>
    </source>
</evidence>
<dbReference type="OrthoDB" id="1704689at2759"/>
<dbReference type="InterPro" id="IPR007533">
    <property type="entry name" value="Cyt_c_oxidase_assmbl_CtaG"/>
</dbReference>
<protein>
    <recommendedName>
        <fullName evidence="9">Cytochrome c oxidase assembly protein COX11, mitochondrial</fullName>
    </recommendedName>
</protein>
<feature type="domain" description="RNA 2-O ribose methyltransferase substrate binding" evidence="11">
    <location>
        <begin position="11"/>
        <end position="88"/>
    </location>
</feature>
<dbReference type="InterPro" id="IPR013123">
    <property type="entry name" value="SpoU_subst-bd"/>
</dbReference>
<dbReference type="HAMAP" id="MF_00155">
    <property type="entry name" value="CtaG"/>
    <property type="match status" value="1"/>
</dbReference>
<proteinExistence type="inferred from homology"/>
<evidence type="ECO:0000313" key="13">
    <source>
        <dbReference type="Proteomes" id="UP000886998"/>
    </source>
</evidence>
<dbReference type="Pfam" id="PF08032">
    <property type="entry name" value="SpoU_sub_bind"/>
    <property type="match status" value="1"/>
</dbReference>
<accession>A0A8X6YZ99</accession>
<dbReference type="GO" id="GO:0006396">
    <property type="term" value="P:RNA processing"/>
    <property type="evidence" value="ECO:0007669"/>
    <property type="project" value="InterPro"/>
</dbReference>
<evidence type="ECO:0000256" key="4">
    <source>
        <dbReference type="ARBA" id="ARBA00022679"/>
    </source>
</evidence>
<dbReference type="EMBL" id="BMAV01023781">
    <property type="protein sequence ID" value="GFY79967.1"/>
    <property type="molecule type" value="Genomic_DNA"/>
</dbReference>
<dbReference type="Gene3D" id="2.60.370.10">
    <property type="entry name" value="Ctag/Cox11"/>
    <property type="match status" value="1"/>
</dbReference>
<evidence type="ECO:0000256" key="3">
    <source>
        <dbReference type="ARBA" id="ARBA00022603"/>
    </source>
</evidence>
<keyword evidence="3" id="KW-0489">Methyltransferase</keyword>
<dbReference type="Pfam" id="PF00588">
    <property type="entry name" value="SpoU_methylase"/>
    <property type="match status" value="1"/>
</dbReference>
<dbReference type="Gene3D" id="3.30.1330.30">
    <property type="match status" value="1"/>
</dbReference>
<dbReference type="PANTHER" id="PTHR21320:SF3">
    <property type="entry name" value="CYTOCHROME C OXIDASE ASSEMBLY PROTEIN COX11, MITOCHONDRIAL-RELATED"/>
    <property type="match status" value="1"/>
</dbReference>
<evidence type="ECO:0000256" key="2">
    <source>
        <dbReference type="ARBA" id="ARBA00004243"/>
    </source>
</evidence>
<evidence type="ECO:0000256" key="7">
    <source>
        <dbReference type="ARBA" id="ARBA00023136"/>
    </source>
</evidence>
<evidence type="ECO:0000256" key="6">
    <source>
        <dbReference type="ARBA" id="ARBA00022989"/>
    </source>
</evidence>
<dbReference type="NCBIfam" id="NF003465">
    <property type="entry name" value="PRK05089.1"/>
    <property type="match status" value="1"/>
</dbReference>
<keyword evidence="4" id="KW-0808">Transferase</keyword>
<comment type="subunit">
    <text evidence="8">Interacts with CNNM4/ACDP4. Interacts with RANBP2.</text>
</comment>
<dbReference type="InterPro" id="IPR001537">
    <property type="entry name" value="SpoU_MeTrfase"/>
</dbReference>
<feature type="transmembrane region" description="Helical" evidence="10">
    <location>
        <begin position="218"/>
        <end position="238"/>
    </location>
</feature>
<keyword evidence="7 10" id="KW-0472">Membrane</keyword>
<organism evidence="12 13">
    <name type="scientific">Trichonephila inaurata madagascariensis</name>
    <dbReference type="NCBI Taxonomy" id="2747483"/>
    <lineage>
        <taxon>Eukaryota</taxon>
        <taxon>Metazoa</taxon>
        <taxon>Ecdysozoa</taxon>
        <taxon>Arthropoda</taxon>
        <taxon>Chelicerata</taxon>
        <taxon>Arachnida</taxon>
        <taxon>Araneae</taxon>
        <taxon>Araneomorphae</taxon>
        <taxon>Entelegynae</taxon>
        <taxon>Araneoidea</taxon>
        <taxon>Nephilidae</taxon>
        <taxon>Trichonephila</taxon>
        <taxon>Trichonephila inaurata</taxon>
    </lineage>
</organism>
<dbReference type="PANTHER" id="PTHR21320">
    <property type="entry name" value="CYTOCHROME C OXIDASE ASSEMBLY PROTEIN COX11-RELATED"/>
    <property type="match status" value="1"/>
</dbReference>